<comment type="similarity">
    <text evidence="2 6">Belongs to the class-A beta-lactamase family.</text>
</comment>
<dbReference type="InterPro" id="IPR000871">
    <property type="entry name" value="Beta-lactam_class-A"/>
</dbReference>
<evidence type="ECO:0000256" key="7">
    <source>
        <dbReference type="SAM" id="SignalP"/>
    </source>
</evidence>
<dbReference type="AlphaFoldDB" id="A0A916TYD0"/>
<accession>A0A916TYD0</accession>
<evidence type="ECO:0000313" key="10">
    <source>
        <dbReference type="Proteomes" id="UP000637002"/>
    </source>
</evidence>
<reference evidence="9" key="2">
    <citation type="submission" date="2020-09" db="EMBL/GenBank/DDBJ databases">
        <authorList>
            <person name="Sun Q."/>
            <person name="Zhou Y."/>
        </authorList>
    </citation>
    <scope>NUCLEOTIDE SEQUENCE</scope>
    <source>
        <strain evidence="9">CGMCC 1.12919</strain>
    </source>
</reference>
<dbReference type="Pfam" id="PF13354">
    <property type="entry name" value="Beta-lactamase2"/>
    <property type="match status" value="1"/>
</dbReference>
<name>A0A916TYD0_9HYPH</name>
<dbReference type="Proteomes" id="UP000637002">
    <property type="component" value="Unassembled WGS sequence"/>
</dbReference>
<evidence type="ECO:0000256" key="3">
    <source>
        <dbReference type="ARBA" id="ARBA00012865"/>
    </source>
</evidence>
<dbReference type="EMBL" id="BMGG01000001">
    <property type="protein sequence ID" value="GGC51016.1"/>
    <property type="molecule type" value="Genomic_DNA"/>
</dbReference>
<feature type="domain" description="Beta-lactamase class A catalytic" evidence="8">
    <location>
        <begin position="49"/>
        <end position="266"/>
    </location>
</feature>
<comment type="caution">
    <text evidence="9">The sequence shown here is derived from an EMBL/GenBank/DDBJ whole genome shotgun (WGS) entry which is preliminary data.</text>
</comment>
<evidence type="ECO:0000256" key="5">
    <source>
        <dbReference type="ARBA" id="ARBA00023251"/>
    </source>
</evidence>
<protein>
    <recommendedName>
        <fullName evidence="3 6">Beta-lactamase</fullName>
        <ecNumber evidence="3 6">3.5.2.6</ecNumber>
    </recommendedName>
</protein>
<dbReference type="InterPro" id="IPR012338">
    <property type="entry name" value="Beta-lactam/transpept-like"/>
</dbReference>
<dbReference type="PROSITE" id="PS00146">
    <property type="entry name" value="BETA_LACTAMASE_A"/>
    <property type="match status" value="1"/>
</dbReference>
<comment type="catalytic activity">
    <reaction evidence="1 6">
        <text>a beta-lactam + H2O = a substituted beta-amino acid</text>
        <dbReference type="Rhea" id="RHEA:20401"/>
        <dbReference type="ChEBI" id="CHEBI:15377"/>
        <dbReference type="ChEBI" id="CHEBI:35627"/>
        <dbReference type="ChEBI" id="CHEBI:140347"/>
        <dbReference type="EC" id="3.5.2.6"/>
    </reaction>
</comment>
<dbReference type="NCBIfam" id="NF033103">
    <property type="entry name" value="bla_class_A"/>
    <property type="match status" value="1"/>
</dbReference>
<dbReference type="InterPro" id="IPR045155">
    <property type="entry name" value="Beta-lactam_cat"/>
</dbReference>
<keyword evidence="5 6" id="KW-0046">Antibiotic resistance</keyword>
<organism evidence="9 10">
    <name type="scientific">Chelatococcus reniformis</name>
    <dbReference type="NCBI Taxonomy" id="1494448"/>
    <lineage>
        <taxon>Bacteria</taxon>
        <taxon>Pseudomonadati</taxon>
        <taxon>Pseudomonadota</taxon>
        <taxon>Alphaproteobacteria</taxon>
        <taxon>Hyphomicrobiales</taxon>
        <taxon>Chelatococcaceae</taxon>
        <taxon>Chelatococcus</taxon>
    </lineage>
</organism>
<evidence type="ECO:0000256" key="4">
    <source>
        <dbReference type="ARBA" id="ARBA00022801"/>
    </source>
</evidence>
<evidence type="ECO:0000256" key="2">
    <source>
        <dbReference type="ARBA" id="ARBA00009009"/>
    </source>
</evidence>
<dbReference type="PROSITE" id="PS51318">
    <property type="entry name" value="TAT"/>
    <property type="match status" value="1"/>
</dbReference>
<evidence type="ECO:0000256" key="6">
    <source>
        <dbReference type="RuleBase" id="RU361140"/>
    </source>
</evidence>
<dbReference type="InterPro" id="IPR023650">
    <property type="entry name" value="Beta-lactam_class-A_AS"/>
</dbReference>
<reference evidence="9" key="1">
    <citation type="journal article" date="2014" name="Int. J. Syst. Evol. Microbiol.">
        <title>Complete genome sequence of Corynebacterium casei LMG S-19264T (=DSM 44701T), isolated from a smear-ripened cheese.</title>
        <authorList>
            <consortium name="US DOE Joint Genome Institute (JGI-PGF)"/>
            <person name="Walter F."/>
            <person name="Albersmeier A."/>
            <person name="Kalinowski J."/>
            <person name="Ruckert C."/>
        </authorList>
    </citation>
    <scope>NUCLEOTIDE SEQUENCE</scope>
    <source>
        <strain evidence="9">CGMCC 1.12919</strain>
    </source>
</reference>
<dbReference type="EC" id="3.5.2.6" evidence="3 6"/>
<dbReference type="InterPro" id="IPR006311">
    <property type="entry name" value="TAT_signal"/>
</dbReference>
<feature type="chain" id="PRO_5037403559" description="Beta-lactamase" evidence="7">
    <location>
        <begin position="21"/>
        <end position="294"/>
    </location>
</feature>
<dbReference type="PANTHER" id="PTHR35333">
    <property type="entry name" value="BETA-LACTAMASE"/>
    <property type="match status" value="1"/>
</dbReference>
<dbReference type="RefSeq" id="WP_188607752.1">
    <property type="nucleotide sequence ID" value="NZ_BMGG01000001.1"/>
</dbReference>
<evidence type="ECO:0000313" key="9">
    <source>
        <dbReference type="EMBL" id="GGC51016.1"/>
    </source>
</evidence>
<dbReference type="Gene3D" id="3.40.710.10">
    <property type="entry name" value="DD-peptidase/beta-lactamase superfamily"/>
    <property type="match status" value="1"/>
</dbReference>
<gene>
    <name evidence="9" type="ORF">GCM10010994_07700</name>
</gene>
<evidence type="ECO:0000256" key="1">
    <source>
        <dbReference type="ARBA" id="ARBA00001526"/>
    </source>
</evidence>
<dbReference type="PRINTS" id="PR00118">
    <property type="entry name" value="BLACTAMASEA"/>
</dbReference>
<dbReference type="GO" id="GO:0030655">
    <property type="term" value="P:beta-lactam antibiotic catabolic process"/>
    <property type="evidence" value="ECO:0007669"/>
    <property type="project" value="InterPro"/>
</dbReference>
<evidence type="ECO:0000259" key="8">
    <source>
        <dbReference type="Pfam" id="PF13354"/>
    </source>
</evidence>
<sequence length="294" mass="30121">MLTRRQFAAGAALASGAAAAAPALAETATADLLTVELEGLERGSGGRLGVALLDTGTGRVAGYRLDERFPLCSTFKVLAAAAVLARVDGGVDDLDRRVVFQAADLVDYSPVTKERVGGAGMTLEELCAAAMTLSDNTAGNLLLAAIGGPPALNRYVRSLGDDRTRLDRIEPELNEALPGDPRDTTTPAAMARNLNALVFGPALKPASRATLTGWLEANKTGDTRLRAGLPAGWRLGDKTGSGERGTANDVAVVWPPGRPPIVVAAYLTGAGGSGDERSAVIAGVGRSIARAVAP</sequence>
<dbReference type="GO" id="GO:0008800">
    <property type="term" value="F:beta-lactamase activity"/>
    <property type="evidence" value="ECO:0007669"/>
    <property type="project" value="UniProtKB-UniRule"/>
</dbReference>
<proteinExistence type="inferred from homology"/>
<feature type="signal peptide" evidence="7">
    <location>
        <begin position="1"/>
        <end position="20"/>
    </location>
</feature>
<keyword evidence="4 6" id="KW-0378">Hydrolase</keyword>
<dbReference type="GO" id="GO:0046677">
    <property type="term" value="P:response to antibiotic"/>
    <property type="evidence" value="ECO:0007669"/>
    <property type="project" value="UniProtKB-UniRule"/>
</dbReference>
<keyword evidence="7" id="KW-0732">Signal</keyword>
<dbReference type="SUPFAM" id="SSF56601">
    <property type="entry name" value="beta-lactamase/transpeptidase-like"/>
    <property type="match status" value="1"/>
</dbReference>
<dbReference type="PANTHER" id="PTHR35333:SF3">
    <property type="entry name" value="BETA-LACTAMASE-TYPE TRANSPEPTIDASE FOLD CONTAINING PROTEIN"/>
    <property type="match status" value="1"/>
</dbReference>
<keyword evidence="10" id="KW-1185">Reference proteome</keyword>